<dbReference type="Pfam" id="PF00534">
    <property type="entry name" value="Glycos_transf_1"/>
    <property type="match status" value="1"/>
</dbReference>
<evidence type="ECO:0000313" key="3">
    <source>
        <dbReference type="Proteomes" id="UP001210865"/>
    </source>
</evidence>
<name>A0ABY7NQ44_9SPHN</name>
<gene>
    <name evidence="2" type="ORF">PBT88_00865</name>
</gene>
<proteinExistence type="predicted"/>
<organism evidence="2 3">
    <name type="scientific">Sphingomonas abietis</name>
    <dbReference type="NCBI Taxonomy" id="3012344"/>
    <lineage>
        <taxon>Bacteria</taxon>
        <taxon>Pseudomonadati</taxon>
        <taxon>Pseudomonadota</taxon>
        <taxon>Alphaproteobacteria</taxon>
        <taxon>Sphingomonadales</taxon>
        <taxon>Sphingomonadaceae</taxon>
        <taxon>Sphingomonas</taxon>
    </lineage>
</organism>
<dbReference type="SUPFAM" id="SSF53756">
    <property type="entry name" value="UDP-Glycosyltransferase/glycogen phosphorylase"/>
    <property type="match status" value="1"/>
</dbReference>
<dbReference type="Proteomes" id="UP001210865">
    <property type="component" value="Chromosome"/>
</dbReference>
<dbReference type="InterPro" id="IPR003107">
    <property type="entry name" value="HAT"/>
</dbReference>
<reference evidence="2 3" key="1">
    <citation type="submission" date="2022-12" db="EMBL/GenBank/DDBJ databases">
        <title>Sphingomonas abieness sp. nov., an endophytic bacterium isolated from Abies koreana.</title>
        <authorList>
            <person name="Jiang L."/>
            <person name="Lee J."/>
        </authorList>
    </citation>
    <scope>NUCLEOTIDE SEQUENCE [LARGE SCALE GENOMIC DNA]</scope>
    <source>
        <strain evidence="3">PAMB 00755</strain>
    </source>
</reference>
<dbReference type="PANTHER" id="PTHR46401">
    <property type="entry name" value="GLYCOSYLTRANSFERASE WBBK-RELATED"/>
    <property type="match status" value="1"/>
</dbReference>
<dbReference type="InterPro" id="IPR001296">
    <property type="entry name" value="Glyco_trans_1"/>
</dbReference>
<evidence type="ECO:0000259" key="1">
    <source>
        <dbReference type="Pfam" id="PF00534"/>
    </source>
</evidence>
<dbReference type="RefSeq" id="WP_270077378.1">
    <property type="nucleotide sequence ID" value="NZ_CP115174.1"/>
</dbReference>
<dbReference type="GO" id="GO:0016757">
    <property type="term" value="F:glycosyltransferase activity"/>
    <property type="evidence" value="ECO:0007669"/>
    <property type="project" value="UniProtKB-KW"/>
</dbReference>
<dbReference type="SMART" id="SM00028">
    <property type="entry name" value="TPR"/>
    <property type="match status" value="3"/>
</dbReference>
<dbReference type="InterPro" id="IPR011990">
    <property type="entry name" value="TPR-like_helical_dom_sf"/>
</dbReference>
<dbReference type="InterPro" id="IPR019734">
    <property type="entry name" value="TPR_rpt"/>
</dbReference>
<dbReference type="EC" id="2.4.-.-" evidence="2"/>
<dbReference type="SMART" id="SM00386">
    <property type="entry name" value="HAT"/>
    <property type="match status" value="1"/>
</dbReference>
<dbReference type="Gene3D" id="3.40.50.2000">
    <property type="entry name" value="Glycogen Phosphorylase B"/>
    <property type="match status" value="1"/>
</dbReference>
<keyword evidence="2" id="KW-0328">Glycosyltransferase</keyword>
<protein>
    <submittedName>
        <fullName evidence="2">Glycosyltransferase</fullName>
        <ecNumber evidence="2">2.4.-.-</ecNumber>
    </submittedName>
</protein>
<feature type="domain" description="Glycosyl transferase family 1" evidence="1">
    <location>
        <begin position="400"/>
        <end position="548"/>
    </location>
</feature>
<sequence>MRLIKSWWGNISAQLRFNPRSNGVRVHRSTAVHIRAGNIARGQQDWSRAASAYRRALTSEPHLQHLWVQLAHMEKEAGEIDRATCAYEEAARLKRDDPEPLLQLGHMAKAWRQPADAAGYFVAALQRDRTNLQAISELVRLMPDRDEVDPDLWTAVLDVLEINPAEVEADDTGQLPREAMVFDVTDLLAFFGQRRLPTGIQRVQIEVSLACLEERFDPQPVFCVYASARRGWLKLPRDHFDALCRLARQSDDIEDPAWIAQLDQMYRKIAVARTIRFSPGTVLVNLGTSWSDRNYLLDVRNIRARDGMVYVPLVFDLIPLIGPHWFMQSLVRDYRAWFGSLLHSADGCLTISEATREDLLDKSAEWNVPMPRESVPVVRLDGDFCQVAADPESLRAYGLEAQRYVLFVSTLEPRKNHRGAFEAWLALADTLGEAAMPRLVCVGGRGWLNEHLHEMLRDRPVLQRLVLILHGIPDDTLATLYQHCLFALYPSFYEGWGLPVSEALSYGKVPAISRVSSLPEAGGPYARYFDPNMVADIAKTVRTLLNAATRQAAEAAIRQDYAPRTWHRIAQDVVAKASMVASRVQDTLPCLDDAGTWSLALFHQIETSDQAPVSQQGEALRHGSCWLSPGITGCRIRGDDAALWFCWGGTGNAVLHIHFAVTPGFARVRVGINGQHQEYQVEPGIPLIISSALQDGPVTLRIPIVPTAGEIVVEKMVITRPPRA</sequence>
<keyword evidence="2" id="KW-0808">Transferase</keyword>
<keyword evidence="3" id="KW-1185">Reference proteome</keyword>
<dbReference type="CDD" id="cd03809">
    <property type="entry name" value="GT4_MtfB-like"/>
    <property type="match status" value="1"/>
</dbReference>
<dbReference type="Gene3D" id="1.25.40.10">
    <property type="entry name" value="Tetratricopeptide repeat domain"/>
    <property type="match status" value="1"/>
</dbReference>
<dbReference type="EMBL" id="CP115174">
    <property type="protein sequence ID" value="WBO22738.1"/>
    <property type="molecule type" value="Genomic_DNA"/>
</dbReference>
<dbReference type="SUPFAM" id="SSF48452">
    <property type="entry name" value="TPR-like"/>
    <property type="match status" value="1"/>
</dbReference>
<dbReference type="PANTHER" id="PTHR46401:SF8">
    <property type="entry name" value="BLL6006 PROTEIN"/>
    <property type="match status" value="1"/>
</dbReference>
<evidence type="ECO:0000313" key="2">
    <source>
        <dbReference type="EMBL" id="WBO22738.1"/>
    </source>
</evidence>
<accession>A0ABY7NQ44</accession>